<evidence type="ECO:0000313" key="1">
    <source>
        <dbReference type="EMBL" id="KAG5830956.1"/>
    </source>
</evidence>
<evidence type="ECO:0000313" key="2">
    <source>
        <dbReference type="Proteomes" id="UP001044222"/>
    </source>
</evidence>
<protein>
    <submittedName>
        <fullName evidence="1">Uncharacterized protein</fullName>
    </submittedName>
</protein>
<reference evidence="1" key="1">
    <citation type="submission" date="2021-01" db="EMBL/GenBank/DDBJ databases">
        <title>A chromosome-scale assembly of European eel, Anguilla anguilla.</title>
        <authorList>
            <person name="Henkel C."/>
            <person name="Jong-Raadsen S.A."/>
            <person name="Dufour S."/>
            <person name="Weltzien F.-A."/>
            <person name="Palstra A.P."/>
            <person name="Pelster B."/>
            <person name="Spaink H.P."/>
            <person name="Van Den Thillart G.E."/>
            <person name="Jansen H."/>
            <person name="Zahm M."/>
            <person name="Klopp C."/>
            <person name="Cedric C."/>
            <person name="Louis A."/>
            <person name="Berthelot C."/>
            <person name="Parey E."/>
            <person name="Roest Crollius H."/>
            <person name="Montfort J."/>
            <person name="Robinson-Rechavi M."/>
            <person name="Bucao C."/>
            <person name="Bouchez O."/>
            <person name="Gislard M."/>
            <person name="Lluch J."/>
            <person name="Milhes M."/>
            <person name="Lampietro C."/>
            <person name="Lopez Roques C."/>
            <person name="Donnadieu C."/>
            <person name="Braasch I."/>
            <person name="Desvignes T."/>
            <person name="Postlethwait J."/>
            <person name="Bobe J."/>
            <person name="Guiguen Y."/>
            <person name="Dirks R."/>
        </authorList>
    </citation>
    <scope>NUCLEOTIDE SEQUENCE</scope>
    <source>
        <strain evidence="1">Tag_6206</strain>
        <tissue evidence="1">Liver</tissue>
    </source>
</reference>
<dbReference type="EMBL" id="JAFIRN010000018">
    <property type="protein sequence ID" value="KAG5830956.1"/>
    <property type="molecule type" value="Genomic_DNA"/>
</dbReference>
<dbReference type="AlphaFoldDB" id="A0A9D3LIQ7"/>
<organism evidence="1 2">
    <name type="scientific">Anguilla anguilla</name>
    <name type="common">European freshwater eel</name>
    <name type="synonym">Muraena anguilla</name>
    <dbReference type="NCBI Taxonomy" id="7936"/>
    <lineage>
        <taxon>Eukaryota</taxon>
        <taxon>Metazoa</taxon>
        <taxon>Chordata</taxon>
        <taxon>Craniata</taxon>
        <taxon>Vertebrata</taxon>
        <taxon>Euteleostomi</taxon>
        <taxon>Actinopterygii</taxon>
        <taxon>Neopterygii</taxon>
        <taxon>Teleostei</taxon>
        <taxon>Anguilliformes</taxon>
        <taxon>Anguillidae</taxon>
        <taxon>Anguilla</taxon>
    </lineage>
</organism>
<dbReference type="SUPFAM" id="SSF53098">
    <property type="entry name" value="Ribonuclease H-like"/>
    <property type="match status" value="1"/>
</dbReference>
<proteinExistence type="predicted"/>
<name>A0A9D3LIQ7_ANGAN</name>
<sequence>MLYKFIRKPTVAIQYKGKTLKRLLDQRWTGHLATVNVVVKSFPNIYTLLTKVENTQGHGAEVRVKATGLLRAISQRSFRFLAQSVQKVLSLFEPPNRLLQAENMDLFTAVTLVNSVSECVQKLRTENEFTAL</sequence>
<dbReference type="Proteomes" id="UP001044222">
    <property type="component" value="Chromosome 18"/>
</dbReference>
<accession>A0A9D3LIQ7</accession>
<dbReference type="InterPro" id="IPR012337">
    <property type="entry name" value="RNaseH-like_sf"/>
</dbReference>
<comment type="caution">
    <text evidence="1">The sequence shown here is derived from an EMBL/GenBank/DDBJ whole genome shotgun (WGS) entry which is preliminary data.</text>
</comment>
<keyword evidence="2" id="KW-1185">Reference proteome</keyword>
<gene>
    <name evidence="1" type="ORF">ANANG_G00298760</name>
</gene>